<dbReference type="SUPFAM" id="SSF48452">
    <property type="entry name" value="TPR-like"/>
    <property type="match status" value="1"/>
</dbReference>
<evidence type="ECO:0000313" key="7">
    <source>
        <dbReference type="Proteomes" id="UP001140949"/>
    </source>
</evidence>
<proteinExistence type="predicted"/>
<dbReference type="SMART" id="SM00028">
    <property type="entry name" value="TPR"/>
    <property type="match status" value="7"/>
</dbReference>
<dbReference type="InterPro" id="IPR013766">
    <property type="entry name" value="Thioredoxin_domain"/>
</dbReference>
<feature type="compositionally biased region" description="Gly residues" evidence="4">
    <location>
        <begin position="1"/>
        <end position="10"/>
    </location>
</feature>
<dbReference type="Pfam" id="PF13174">
    <property type="entry name" value="TPR_6"/>
    <property type="match status" value="1"/>
</dbReference>
<feature type="region of interest" description="Disordered" evidence="4">
    <location>
        <begin position="1"/>
        <end position="116"/>
    </location>
</feature>
<evidence type="ECO:0000256" key="1">
    <source>
        <dbReference type="ARBA" id="ARBA00022737"/>
    </source>
</evidence>
<keyword evidence="1" id="KW-0677">Repeat</keyword>
<dbReference type="FunFam" id="3.40.30.10:FF:000211">
    <property type="entry name" value="TPR repeat-containing thioredoxin TTL4"/>
    <property type="match status" value="1"/>
</dbReference>
<dbReference type="GO" id="GO:0006950">
    <property type="term" value="P:response to stress"/>
    <property type="evidence" value="ECO:0007669"/>
    <property type="project" value="UniProtKB-ARBA"/>
</dbReference>
<dbReference type="PROSITE" id="PS50005">
    <property type="entry name" value="TPR"/>
    <property type="match status" value="1"/>
</dbReference>
<accession>A0AAX6G2C5</accession>
<gene>
    <name evidence="6" type="ORF">M6B38_388375</name>
</gene>
<dbReference type="Pfam" id="PF13432">
    <property type="entry name" value="TPR_16"/>
    <property type="match status" value="1"/>
</dbReference>
<feature type="repeat" description="TPR" evidence="3">
    <location>
        <begin position="204"/>
        <end position="237"/>
    </location>
</feature>
<dbReference type="Gene3D" id="3.40.30.10">
    <property type="entry name" value="Glutaredoxin"/>
    <property type="match status" value="1"/>
</dbReference>
<dbReference type="SUPFAM" id="SSF52833">
    <property type="entry name" value="Thioredoxin-like"/>
    <property type="match status" value="1"/>
</dbReference>
<dbReference type="PANTHER" id="PTHR46050:SF29">
    <property type="entry name" value="TPR REPEAT-CONTAINING THIOREDOXIN TTL4"/>
    <property type="match status" value="1"/>
</dbReference>
<dbReference type="CDD" id="cd02947">
    <property type="entry name" value="TRX_family"/>
    <property type="match status" value="1"/>
</dbReference>
<protein>
    <submittedName>
        <fullName evidence="6">TPR repeat-containing thioredoxin TTL1-like</fullName>
    </submittedName>
</protein>
<feature type="compositionally biased region" description="Low complexity" evidence="4">
    <location>
        <begin position="175"/>
        <end position="199"/>
    </location>
</feature>
<evidence type="ECO:0000256" key="4">
    <source>
        <dbReference type="SAM" id="MobiDB-lite"/>
    </source>
</evidence>
<dbReference type="PANTHER" id="PTHR46050">
    <property type="entry name" value="TPR REPEAT-CONTAINING THIOREDOXIN"/>
    <property type="match status" value="1"/>
</dbReference>
<keyword evidence="7" id="KW-1185">Reference proteome</keyword>
<dbReference type="InterPro" id="IPR011990">
    <property type="entry name" value="TPR-like_helical_dom_sf"/>
</dbReference>
<feature type="compositionally biased region" description="Basic and acidic residues" evidence="4">
    <location>
        <begin position="23"/>
        <end position="34"/>
    </location>
</feature>
<dbReference type="EMBL" id="JANAVB010024200">
    <property type="protein sequence ID" value="KAJ6822485.1"/>
    <property type="molecule type" value="Genomic_DNA"/>
</dbReference>
<dbReference type="GO" id="GO:0005737">
    <property type="term" value="C:cytoplasm"/>
    <property type="evidence" value="ECO:0007669"/>
    <property type="project" value="TreeGrafter"/>
</dbReference>
<dbReference type="InterPro" id="IPR044534">
    <property type="entry name" value="TTL1-4"/>
</dbReference>
<dbReference type="InterPro" id="IPR036249">
    <property type="entry name" value="Thioredoxin-like_sf"/>
</dbReference>
<feature type="region of interest" description="Disordered" evidence="4">
    <location>
        <begin position="156"/>
        <end position="210"/>
    </location>
</feature>
<evidence type="ECO:0000313" key="6">
    <source>
        <dbReference type="EMBL" id="KAJ6822485.1"/>
    </source>
</evidence>
<sequence>MSRLGGGSGSLSGRFQSALSLDDSNKPDSNKHPADLGSPISPLRTRPSATHTSSSSSSSGSLDKHHRAPSPSSSAAARQSGPTRRSHSGELTGSSDTSPVPHPRPGHRRSGSGPLVYSSIAYGSTATSPNANVLPTGNICPSGRVAKTGLTYRSQTRTDVLGSGTGNYGHGSIMRSGSAPGSASLSSSSMSSSAGGRRAPVTDPQELTKLGNEHYKKGQFAEALRCYDSAVEIWPGSAACRNNRAAALTGLRRLGEAVRECREAVRLDHTYGRAHHRLATLLLRLGQVENARKHLYLAGHQPDLLELQKIQSVERHLGRCAESRTIGDWKSALREADAAIAAGADSCPMLMASRVEALLRLHQLDEADSTLSDALKLEASSPSCSQAKFFGMISDSYMCVVRAKVDMALGRFESALAAAEKAREIDSGSAEVTTLLNNVRSAVRARAQGNEFFKSGDFAEASTAYGEGLKYDPANPVLHCNRAACRSKLGQWERSIDDCNEALRIQPSYKKALLRRAASFSKLERWAEAVRDYEVLRKELPGDSEVAESLFHAQVALKTSRGEEVSNMKFGGEVEKITCEEQFQAAISLPGVSVVHFMAASNQHCAQISPFVDSLCTRFPSLNFLKVDVNESPIIAKTENVRIVPTFKIYKNRTRVKEMICPSQQVLEYSVRHYGL</sequence>
<evidence type="ECO:0000259" key="5">
    <source>
        <dbReference type="Pfam" id="PF00085"/>
    </source>
</evidence>
<dbReference type="Gene3D" id="1.25.40.10">
    <property type="entry name" value="Tetratricopeptide repeat domain"/>
    <property type="match status" value="1"/>
</dbReference>
<evidence type="ECO:0000256" key="3">
    <source>
        <dbReference type="PROSITE-ProRule" id="PRU00339"/>
    </source>
</evidence>
<reference evidence="6" key="2">
    <citation type="submission" date="2023-04" db="EMBL/GenBank/DDBJ databases">
        <authorList>
            <person name="Bruccoleri R.E."/>
            <person name="Oakeley E.J."/>
            <person name="Faust A.-M."/>
            <person name="Dessus-Babus S."/>
            <person name="Altorfer M."/>
            <person name="Burckhardt D."/>
            <person name="Oertli M."/>
            <person name="Naumann U."/>
            <person name="Petersen F."/>
            <person name="Wong J."/>
        </authorList>
    </citation>
    <scope>NUCLEOTIDE SEQUENCE</scope>
    <source>
        <strain evidence="6">GSM-AAB239-AS_SAM_17_03QT</strain>
        <tissue evidence="6">Leaf</tissue>
    </source>
</reference>
<name>A0AAX6G2C5_IRIPA</name>
<dbReference type="Proteomes" id="UP001140949">
    <property type="component" value="Unassembled WGS sequence"/>
</dbReference>
<keyword evidence="2 3" id="KW-0802">TPR repeat</keyword>
<feature type="compositionally biased region" description="Polar residues" evidence="4">
    <location>
        <begin position="89"/>
        <end position="98"/>
    </location>
</feature>
<organism evidence="6 7">
    <name type="scientific">Iris pallida</name>
    <name type="common">Sweet iris</name>
    <dbReference type="NCBI Taxonomy" id="29817"/>
    <lineage>
        <taxon>Eukaryota</taxon>
        <taxon>Viridiplantae</taxon>
        <taxon>Streptophyta</taxon>
        <taxon>Embryophyta</taxon>
        <taxon>Tracheophyta</taxon>
        <taxon>Spermatophyta</taxon>
        <taxon>Magnoliopsida</taxon>
        <taxon>Liliopsida</taxon>
        <taxon>Asparagales</taxon>
        <taxon>Iridaceae</taxon>
        <taxon>Iridoideae</taxon>
        <taxon>Irideae</taxon>
        <taxon>Iris</taxon>
    </lineage>
</organism>
<dbReference type="AlphaFoldDB" id="A0AAX6G2C5"/>
<dbReference type="Pfam" id="PF00085">
    <property type="entry name" value="Thioredoxin"/>
    <property type="match status" value="1"/>
</dbReference>
<dbReference type="InterPro" id="IPR019734">
    <property type="entry name" value="TPR_rpt"/>
</dbReference>
<reference evidence="6" key="1">
    <citation type="journal article" date="2023" name="GigaByte">
        <title>Genome assembly of the bearded iris, Iris pallida Lam.</title>
        <authorList>
            <person name="Bruccoleri R.E."/>
            <person name="Oakeley E.J."/>
            <person name="Faust A.M.E."/>
            <person name="Altorfer M."/>
            <person name="Dessus-Babus S."/>
            <person name="Burckhardt D."/>
            <person name="Oertli M."/>
            <person name="Naumann U."/>
            <person name="Petersen F."/>
            <person name="Wong J."/>
        </authorList>
    </citation>
    <scope>NUCLEOTIDE SEQUENCE</scope>
    <source>
        <strain evidence="6">GSM-AAB239-AS_SAM_17_03QT</strain>
    </source>
</reference>
<comment type="caution">
    <text evidence="6">The sequence shown here is derived from an EMBL/GenBank/DDBJ whole genome shotgun (WGS) entry which is preliminary data.</text>
</comment>
<feature type="domain" description="Thioredoxin" evidence="5">
    <location>
        <begin position="578"/>
        <end position="663"/>
    </location>
</feature>
<dbReference type="Pfam" id="PF13414">
    <property type="entry name" value="TPR_11"/>
    <property type="match status" value="1"/>
</dbReference>
<evidence type="ECO:0000256" key="2">
    <source>
        <dbReference type="ARBA" id="ARBA00022803"/>
    </source>
</evidence>